<keyword evidence="3" id="KW-1185">Reference proteome</keyword>
<sequence length="424" mass="48881">MSLKIFVTILFFFSFVCISVSNADVPVLRKMDNEENSVSLFSDKRTKKGSANAYESLRELEKEMKSGVDDISFPVMFSKYLTGCMDLNEHKKAKGFFLTLAEENPKSPHAITAKGIVTYGWWAENVLRHGLKKIDEAILIDKEAFFPRLCRAIYLSCLPGKFTVSIDEFNTLLETEKENTSNLLDVYSNLIRVYGEHGHYDIIEQVNKKLQKTERHIFKKINYSNTKSIVNIMYDSEIIKPHYPIVNNANTKRTNTSKDKHLSGDLTILEKSMERKVDDEAFGDIYKRYILLINQYQEANRAINFFENLTERYPQSPNALAASGMITYGLKGQILLQKGLVCIKSAIELEKDNFFSRISHATFNTRFPYGFMRSMRELSFMKQAEAGVHHRVRLINKRIELICSQHGHDSMPTENNESVIMRRL</sequence>
<protein>
    <submittedName>
        <fullName evidence="2">NADH:flavin oxidoreductase</fullName>
    </submittedName>
</protein>
<feature type="signal peptide" evidence="1">
    <location>
        <begin position="1"/>
        <end position="23"/>
    </location>
</feature>
<dbReference type="EMBL" id="BAOS01000027">
    <property type="protein sequence ID" value="GAX61726.1"/>
    <property type="molecule type" value="Genomic_DNA"/>
</dbReference>
<name>A0A286U0T9_9BACT</name>
<keyword evidence="1" id="KW-0732">Signal</keyword>
<dbReference type="Proteomes" id="UP000218542">
    <property type="component" value="Unassembled WGS sequence"/>
</dbReference>
<feature type="chain" id="PRO_5012718935" evidence="1">
    <location>
        <begin position="24"/>
        <end position="424"/>
    </location>
</feature>
<evidence type="ECO:0000313" key="2">
    <source>
        <dbReference type="EMBL" id="GAX61726.1"/>
    </source>
</evidence>
<evidence type="ECO:0000313" key="3">
    <source>
        <dbReference type="Proteomes" id="UP000218542"/>
    </source>
</evidence>
<reference evidence="3" key="1">
    <citation type="journal article" date="2017" name="Environ. Microbiol. Rep.">
        <title>Genetic Diversity of Marine Anaerobic Ammonium-Oxidizing Bacteria as Revealed by Genomic and Proteomic Analyses of 'Candidatus Scalindua japonica'.</title>
        <authorList>
            <person name="Oshiki M."/>
            <person name="Mizuto K."/>
            <person name="Kimura Z."/>
            <person name="Kindaichi T."/>
            <person name="Satoh H."/>
            <person name="Okabe S."/>
        </authorList>
    </citation>
    <scope>NUCLEOTIDE SEQUENCE [LARGE SCALE GENOMIC DNA]</scope>
    <source>
        <strain evidence="3">husup-a2</strain>
    </source>
</reference>
<gene>
    <name evidence="2" type="ORF">SCALIN_C27_0121</name>
</gene>
<dbReference type="AlphaFoldDB" id="A0A286U0T9"/>
<dbReference type="Gene3D" id="1.25.40.10">
    <property type="entry name" value="Tetratricopeptide repeat domain"/>
    <property type="match status" value="1"/>
</dbReference>
<dbReference type="InterPro" id="IPR011990">
    <property type="entry name" value="TPR-like_helical_dom_sf"/>
</dbReference>
<organism evidence="2 3">
    <name type="scientific">Candidatus Scalindua japonica</name>
    <dbReference type="NCBI Taxonomy" id="1284222"/>
    <lineage>
        <taxon>Bacteria</taxon>
        <taxon>Pseudomonadati</taxon>
        <taxon>Planctomycetota</taxon>
        <taxon>Candidatus Brocadiia</taxon>
        <taxon>Candidatus Brocadiales</taxon>
        <taxon>Candidatus Scalinduaceae</taxon>
        <taxon>Candidatus Scalindua</taxon>
    </lineage>
</organism>
<accession>A0A286U0T9</accession>
<evidence type="ECO:0000256" key="1">
    <source>
        <dbReference type="SAM" id="SignalP"/>
    </source>
</evidence>
<dbReference type="OrthoDB" id="10001208at2"/>
<proteinExistence type="predicted"/>
<dbReference type="RefSeq" id="WP_096895093.1">
    <property type="nucleotide sequence ID" value="NZ_BAOS01000027.1"/>
</dbReference>
<comment type="caution">
    <text evidence="2">The sequence shown here is derived from an EMBL/GenBank/DDBJ whole genome shotgun (WGS) entry which is preliminary data.</text>
</comment>